<dbReference type="STRING" id="62708.A0A420I0C9"/>
<organism evidence="2 3">
    <name type="scientific">Golovinomyces cichoracearum</name>
    <dbReference type="NCBI Taxonomy" id="62708"/>
    <lineage>
        <taxon>Eukaryota</taxon>
        <taxon>Fungi</taxon>
        <taxon>Dikarya</taxon>
        <taxon>Ascomycota</taxon>
        <taxon>Pezizomycotina</taxon>
        <taxon>Leotiomycetes</taxon>
        <taxon>Erysiphales</taxon>
        <taxon>Erysiphaceae</taxon>
        <taxon>Golovinomyces</taxon>
    </lineage>
</organism>
<protein>
    <submittedName>
        <fullName evidence="2">Uncharacterized protein</fullName>
    </submittedName>
</protein>
<keyword evidence="3" id="KW-1185">Reference proteome</keyword>
<proteinExistence type="predicted"/>
<gene>
    <name evidence="2" type="ORF">GcM3_141014</name>
</gene>
<evidence type="ECO:0000313" key="2">
    <source>
        <dbReference type="EMBL" id="RKF63132.1"/>
    </source>
</evidence>
<dbReference type="AlphaFoldDB" id="A0A420I0C9"/>
<accession>A0A420I0C9</accession>
<name>A0A420I0C9_9PEZI</name>
<feature type="region of interest" description="Disordered" evidence="1">
    <location>
        <begin position="74"/>
        <end position="105"/>
    </location>
</feature>
<feature type="compositionally biased region" description="Polar residues" evidence="1">
    <location>
        <begin position="75"/>
        <end position="105"/>
    </location>
</feature>
<dbReference type="EMBL" id="MCBQ01014169">
    <property type="protein sequence ID" value="RKF63132.1"/>
    <property type="molecule type" value="Genomic_DNA"/>
</dbReference>
<evidence type="ECO:0000313" key="3">
    <source>
        <dbReference type="Proteomes" id="UP000283383"/>
    </source>
</evidence>
<reference evidence="2 3" key="1">
    <citation type="journal article" date="2018" name="BMC Genomics">
        <title>Comparative genome analyses reveal sequence features reflecting distinct modes of host-adaptation between dicot and monocot powdery mildew.</title>
        <authorList>
            <person name="Wu Y."/>
            <person name="Ma X."/>
            <person name="Pan Z."/>
            <person name="Kale S.D."/>
            <person name="Song Y."/>
            <person name="King H."/>
            <person name="Zhang Q."/>
            <person name="Presley C."/>
            <person name="Deng X."/>
            <person name="Wei C.I."/>
            <person name="Xiao S."/>
        </authorList>
    </citation>
    <scope>NUCLEOTIDE SEQUENCE [LARGE SCALE GENOMIC DNA]</scope>
    <source>
        <strain evidence="2">UMSG3</strain>
    </source>
</reference>
<sequence length="202" mass="22770">MRNGLKITHLKELALNSDIIVFREKKGWTGPHKLISIDNEECTVAITGGQPTKFRSTLINPFFKESLYVDPRGVPNSSHNPSTFQPFPTDTSSPSVADTDNQASSLDPRRMKNLEFQPRRSPRHVDNKITAGQFMLDEIPIVSDSYLSNKKLQDVILSKELRAKGVITASGYLFELSKQVELDGLIEKGVFRFVEYNPKTMD</sequence>
<comment type="caution">
    <text evidence="2">The sequence shown here is derived from an EMBL/GenBank/DDBJ whole genome shotgun (WGS) entry which is preliminary data.</text>
</comment>
<evidence type="ECO:0000256" key="1">
    <source>
        <dbReference type="SAM" id="MobiDB-lite"/>
    </source>
</evidence>
<dbReference type="Proteomes" id="UP000283383">
    <property type="component" value="Unassembled WGS sequence"/>
</dbReference>